<organism evidence="4 5">
    <name type="scientific">Botryobasidium botryosum (strain FD-172 SS1)</name>
    <dbReference type="NCBI Taxonomy" id="930990"/>
    <lineage>
        <taxon>Eukaryota</taxon>
        <taxon>Fungi</taxon>
        <taxon>Dikarya</taxon>
        <taxon>Basidiomycota</taxon>
        <taxon>Agaricomycotina</taxon>
        <taxon>Agaricomycetes</taxon>
        <taxon>Cantharellales</taxon>
        <taxon>Botryobasidiaceae</taxon>
        <taxon>Botryobasidium</taxon>
    </lineage>
</organism>
<dbReference type="HOGENOM" id="CLU_046025_4_1_1"/>
<dbReference type="PANTHER" id="PTHR40465:SF1">
    <property type="entry name" value="DUF6534 DOMAIN-CONTAINING PROTEIN"/>
    <property type="match status" value="1"/>
</dbReference>
<feature type="transmembrane region" description="Helical" evidence="2">
    <location>
        <begin position="95"/>
        <end position="113"/>
    </location>
</feature>
<protein>
    <recommendedName>
        <fullName evidence="3">DUF6534 domain-containing protein</fullName>
    </recommendedName>
</protein>
<name>A0A067NAD4_BOTB1</name>
<accession>A0A067NAD4</accession>
<dbReference type="EMBL" id="KL198017">
    <property type="protein sequence ID" value="KDQ20741.1"/>
    <property type="molecule type" value="Genomic_DNA"/>
</dbReference>
<evidence type="ECO:0000256" key="2">
    <source>
        <dbReference type="SAM" id="Phobius"/>
    </source>
</evidence>
<feature type="domain" description="DUF6534" evidence="3">
    <location>
        <begin position="188"/>
        <end position="277"/>
    </location>
</feature>
<dbReference type="InterPro" id="IPR045339">
    <property type="entry name" value="DUF6534"/>
</dbReference>
<keyword evidence="2" id="KW-0812">Transmembrane</keyword>
<feature type="transmembrane region" description="Helical" evidence="2">
    <location>
        <begin position="53"/>
        <end position="75"/>
    </location>
</feature>
<keyword evidence="2" id="KW-0472">Membrane</keyword>
<dbReference type="AlphaFoldDB" id="A0A067NAD4"/>
<dbReference type="InParanoid" id="A0A067NAD4"/>
<feature type="transmembrane region" description="Helical" evidence="2">
    <location>
        <begin position="125"/>
        <end position="144"/>
    </location>
</feature>
<feature type="transmembrane region" description="Helical" evidence="2">
    <location>
        <begin position="181"/>
        <end position="204"/>
    </location>
</feature>
<evidence type="ECO:0000313" key="5">
    <source>
        <dbReference type="Proteomes" id="UP000027195"/>
    </source>
</evidence>
<feature type="transmembrane region" description="Helical" evidence="2">
    <location>
        <begin position="225"/>
        <end position="248"/>
    </location>
</feature>
<feature type="transmembrane region" description="Helical" evidence="2">
    <location>
        <begin position="254"/>
        <end position="274"/>
    </location>
</feature>
<keyword evidence="2" id="KW-1133">Transmembrane helix</keyword>
<keyword evidence="5" id="KW-1185">Reference proteome</keyword>
<feature type="transmembrane region" description="Helical" evidence="2">
    <location>
        <begin position="12"/>
        <end position="33"/>
    </location>
</feature>
<feature type="compositionally biased region" description="Basic and acidic residues" evidence="1">
    <location>
        <begin position="310"/>
        <end position="324"/>
    </location>
</feature>
<reference evidence="5" key="1">
    <citation type="journal article" date="2014" name="Proc. Natl. Acad. Sci. U.S.A.">
        <title>Extensive sampling of basidiomycete genomes demonstrates inadequacy of the white-rot/brown-rot paradigm for wood decay fungi.</title>
        <authorList>
            <person name="Riley R."/>
            <person name="Salamov A.A."/>
            <person name="Brown D.W."/>
            <person name="Nagy L.G."/>
            <person name="Floudas D."/>
            <person name="Held B.W."/>
            <person name="Levasseur A."/>
            <person name="Lombard V."/>
            <person name="Morin E."/>
            <person name="Otillar R."/>
            <person name="Lindquist E.A."/>
            <person name="Sun H."/>
            <person name="LaButti K.M."/>
            <person name="Schmutz J."/>
            <person name="Jabbour D."/>
            <person name="Luo H."/>
            <person name="Baker S.E."/>
            <person name="Pisabarro A.G."/>
            <person name="Walton J.D."/>
            <person name="Blanchette R.A."/>
            <person name="Henrissat B."/>
            <person name="Martin F."/>
            <person name="Cullen D."/>
            <person name="Hibbett D.S."/>
            <person name="Grigoriev I.V."/>
        </authorList>
    </citation>
    <scope>NUCLEOTIDE SEQUENCE [LARGE SCALE GENOMIC DNA]</scope>
    <source>
        <strain evidence="5">FD-172 SS1</strain>
    </source>
</reference>
<feature type="region of interest" description="Disordered" evidence="1">
    <location>
        <begin position="310"/>
        <end position="341"/>
    </location>
</feature>
<evidence type="ECO:0000259" key="3">
    <source>
        <dbReference type="Pfam" id="PF20152"/>
    </source>
</evidence>
<dbReference type="Proteomes" id="UP000027195">
    <property type="component" value="Unassembled WGS sequence"/>
</dbReference>
<dbReference type="OrthoDB" id="3155837at2759"/>
<dbReference type="Pfam" id="PF20152">
    <property type="entry name" value="DUF6534"/>
    <property type="match status" value="1"/>
</dbReference>
<sequence>MSSAALVQAHPALYLGPLIMGPLFQAIMQGLIIQMSRSYFSRAKADHPLLKGIIAFLNALAFFQTCGAVYDVWTIFVVGYGNWVASNGFTWPQKIQPLVQATMTAPVQGYYIWRCWKVTKQNWRIILPLASILVTSWACALDLTRRLFQTNFALLAAEVANAPPTANGAPPPFPVPVDPVFITWLVSAAVLDVAITSILLTYLLASKSQSAFNGLNDVIGQLIFVLWETAIPPCTCGLTVCVAYLLLFKSSNNIVLFFEQIMGKLYVISLLVTFTSRLTLNVERARQSYEMSPWSAHVKSEVRVEITTTTKEETHSPVKVDKSLGPEFATETAPPTGYKIDYDRRYDEEALRAA</sequence>
<evidence type="ECO:0000256" key="1">
    <source>
        <dbReference type="SAM" id="MobiDB-lite"/>
    </source>
</evidence>
<gene>
    <name evidence="4" type="ORF">BOTBODRAFT_183476</name>
</gene>
<dbReference type="STRING" id="930990.A0A067NAD4"/>
<dbReference type="PANTHER" id="PTHR40465">
    <property type="entry name" value="CHROMOSOME 1, WHOLE GENOME SHOTGUN SEQUENCE"/>
    <property type="match status" value="1"/>
</dbReference>
<evidence type="ECO:0000313" key="4">
    <source>
        <dbReference type="EMBL" id="KDQ20741.1"/>
    </source>
</evidence>
<proteinExistence type="predicted"/>